<proteinExistence type="predicted"/>
<keyword evidence="3" id="KW-0804">Transcription</keyword>
<keyword evidence="7" id="KW-1185">Reference proteome</keyword>
<evidence type="ECO:0000256" key="2">
    <source>
        <dbReference type="ARBA" id="ARBA00023125"/>
    </source>
</evidence>
<reference evidence="6" key="1">
    <citation type="submission" date="2015-10" db="EMBL/GenBank/DDBJ databases">
        <authorList>
            <person name="Regsiter A."/>
            <person name="william w."/>
        </authorList>
    </citation>
    <scope>NUCLEOTIDE SEQUENCE</scope>
    <source>
        <strain evidence="6">Montdore</strain>
    </source>
</reference>
<protein>
    <recommendedName>
        <fullName evidence="8">Transcription factor domain-containing protein</fullName>
    </recommendedName>
</protein>
<evidence type="ECO:0000256" key="4">
    <source>
        <dbReference type="ARBA" id="ARBA00023242"/>
    </source>
</evidence>
<evidence type="ECO:0008006" key="8">
    <source>
        <dbReference type="Google" id="ProtNLM"/>
    </source>
</evidence>
<dbReference type="AlphaFoldDB" id="A0A292PM36"/>
<keyword evidence="4" id="KW-0539">Nucleus</keyword>
<dbReference type="InterPro" id="IPR051127">
    <property type="entry name" value="Fungal_SecMet_Regulators"/>
</dbReference>
<evidence type="ECO:0000256" key="5">
    <source>
        <dbReference type="SAM" id="MobiDB-lite"/>
    </source>
</evidence>
<dbReference type="GO" id="GO:0000435">
    <property type="term" value="P:positive regulation of transcription from RNA polymerase II promoter by galactose"/>
    <property type="evidence" value="ECO:0007669"/>
    <property type="project" value="TreeGrafter"/>
</dbReference>
<organism evidence="6 7">
    <name type="scientific">Tuber aestivum</name>
    <name type="common">summer truffle</name>
    <dbReference type="NCBI Taxonomy" id="59557"/>
    <lineage>
        <taxon>Eukaryota</taxon>
        <taxon>Fungi</taxon>
        <taxon>Dikarya</taxon>
        <taxon>Ascomycota</taxon>
        <taxon>Pezizomycotina</taxon>
        <taxon>Pezizomycetes</taxon>
        <taxon>Pezizales</taxon>
        <taxon>Tuberaceae</taxon>
        <taxon>Tuber</taxon>
    </lineage>
</organism>
<sequence length="655" mass="73492">MKQAMLHYDVTPFCKTFPDKASTYKHPLSTPKFRLPPLGFFLKKGRNSLDFLPISSLFSVRQVPSPLVDSSEISLSEALVRLLPKPKQQGPIHDESRKPHTTTNRPLEASRSHRLPPYSTTSLAIDRFFACQSTLQHLYFAEEVETRNMLKEVYTNECQLLTLCELSATAAVGCLWADNIPKEARTAFFDTVKTHLDQCLEKDELREMKILALATLYSMSEKKVSSWGYVCKGLQIAHSRDLQLDKMPSYMTEADWVGYRRLWRTLLFFESFLAMSLGRIPIWSATYDTIELAESERSYDIRNSSQRNSLQTEIVNIGLLASRILKSVFASPAINLQLVCDHMAKLKLRYDNLPESMKPGKSELAPGEYLADTSQFTLHMVYLGTVILLTRRVLVELASGAGGGSFEGSSGEALGLAQTCLSAGRQTSELLGNLYSHKDLFKNCWVTIYSSFNASLILLFYTAQRRTLEQPYPQYREDLDAAARCTRIVEYCAEHDDLANCYLGLLKPFRQAAGDGIDTTSYRTSSDSNESPETSDPSSEDSSTSSESSGDAEIGASANLPFPPPHLHPPATPPRRPPPIPSTKRLETWLRGSPRKWASGDPPRQYASQRHNCPSPPPRNALSTKKRPCSVQSEEPCKRPKLSQQQLEDLLRRVT</sequence>
<accession>A0A292PM36</accession>
<dbReference type="PANTHER" id="PTHR47424:SF3">
    <property type="entry name" value="REGULATORY PROTEIN GAL4"/>
    <property type="match status" value="1"/>
</dbReference>
<dbReference type="GO" id="GO:0005634">
    <property type="term" value="C:nucleus"/>
    <property type="evidence" value="ECO:0007669"/>
    <property type="project" value="TreeGrafter"/>
</dbReference>
<keyword evidence="2" id="KW-0238">DNA-binding</keyword>
<evidence type="ECO:0000256" key="1">
    <source>
        <dbReference type="ARBA" id="ARBA00023015"/>
    </source>
</evidence>
<dbReference type="GO" id="GO:0000981">
    <property type="term" value="F:DNA-binding transcription factor activity, RNA polymerase II-specific"/>
    <property type="evidence" value="ECO:0007669"/>
    <property type="project" value="TreeGrafter"/>
</dbReference>
<evidence type="ECO:0000313" key="7">
    <source>
        <dbReference type="Proteomes" id="UP001412239"/>
    </source>
</evidence>
<feature type="region of interest" description="Disordered" evidence="5">
    <location>
        <begin position="518"/>
        <end position="655"/>
    </location>
</feature>
<name>A0A292PM36_9PEZI</name>
<gene>
    <name evidence="6" type="ORF">GSTUAT00008379001</name>
</gene>
<feature type="region of interest" description="Disordered" evidence="5">
    <location>
        <begin position="86"/>
        <end position="115"/>
    </location>
</feature>
<keyword evidence="1" id="KW-0805">Transcription regulation</keyword>
<dbReference type="CDD" id="cd12148">
    <property type="entry name" value="fungal_TF_MHR"/>
    <property type="match status" value="1"/>
</dbReference>
<dbReference type="EMBL" id="LN891198">
    <property type="protein sequence ID" value="CUS07550.1"/>
    <property type="molecule type" value="Genomic_DNA"/>
</dbReference>
<evidence type="ECO:0000313" key="6">
    <source>
        <dbReference type="EMBL" id="CUS07550.1"/>
    </source>
</evidence>
<feature type="compositionally biased region" description="Low complexity" evidence="5">
    <location>
        <begin position="524"/>
        <end position="549"/>
    </location>
</feature>
<feature type="compositionally biased region" description="Pro residues" evidence="5">
    <location>
        <begin position="561"/>
        <end position="581"/>
    </location>
</feature>
<dbReference type="GO" id="GO:0000978">
    <property type="term" value="F:RNA polymerase II cis-regulatory region sequence-specific DNA binding"/>
    <property type="evidence" value="ECO:0007669"/>
    <property type="project" value="TreeGrafter"/>
</dbReference>
<dbReference type="Proteomes" id="UP001412239">
    <property type="component" value="Unassembled WGS sequence"/>
</dbReference>
<dbReference type="PANTHER" id="PTHR47424">
    <property type="entry name" value="REGULATORY PROTEIN GAL4"/>
    <property type="match status" value="1"/>
</dbReference>
<evidence type="ECO:0000256" key="3">
    <source>
        <dbReference type="ARBA" id="ARBA00023163"/>
    </source>
</evidence>